<evidence type="ECO:0000313" key="2">
    <source>
        <dbReference type="Proteomes" id="UP000660680"/>
    </source>
</evidence>
<protein>
    <submittedName>
        <fullName evidence="1">Uncharacterized protein</fullName>
    </submittedName>
</protein>
<organism evidence="1 2">
    <name type="scientific">Actinokineospora fastidiosa</name>
    <dbReference type="NCBI Taxonomy" id="1816"/>
    <lineage>
        <taxon>Bacteria</taxon>
        <taxon>Bacillati</taxon>
        <taxon>Actinomycetota</taxon>
        <taxon>Actinomycetes</taxon>
        <taxon>Pseudonocardiales</taxon>
        <taxon>Pseudonocardiaceae</taxon>
        <taxon>Actinokineospora</taxon>
    </lineage>
</organism>
<sequence>MATPRALRGVARPRVQTVGELLAELDDGNLRIELDRTGAAEWSEHRKHLLLDSILRGWPIGPLYALVAEDGRRTVVDGGRRLGTLREFTANELDVDGRLTPHSDSLSDIDSKTYQDLSSGLRSAFNDYPVVVIEFDGIAQEDIRPALFRINDVDRMSAAQRRMVEAGKFGEQIRELTSSAADWGLTTERIGFSNVSLFYEDVLGRVIVAVEQRDLRVAGSDSAPLAARLRAGHPAPPDVYAAVSDALKSLVARPELAEPAVRFSKATLASWLLLMVYAQRQFGPGVEHYVGYLMEWLEPQRRRLAAGLDLDSEPPFRGEPMADLPAADLLVVFNDRAAVETMTSESLCIRDAVLWMFLVAVGGVPTLDRPPVPQLLVLHDQIRNSADLESVAAAVHAVEWGRWA</sequence>
<dbReference type="PANTHER" id="PTHR39639:SF1">
    <property type="entry name" value="DUF262 DOMAIN-CONTAINING PROTEIN"/>
    <property type="match status" value="1"/>
</dbReference>
<gene>
    <name evidence="1" type="ORF">GCM10010171_43980</name>
</gene>
<comment type="caution">
    <text evidence="1">The sequence shown here is derived from an EMBL/GenBank/DDBJ whole genome shotgun (WGS) entry which is preliminary data.</text>
</comment>
<dbReference type="EMBL" id="BMRB01000003">
    <property type="protein sequence ID" value="GGS44011.1"/>
    <property type="molecule type" value="Genomic_DNA"/>
</dbReference>
<keyword evidence="2" id="KW-1185">Reference proteome</keyword>
<proteinExistence type="predicted"/>
<dbReference type="Proteomes" id="UP000660680">
    <property type="component" value="Unassembled WGS sequence"/>
</dbReference>
<name>A0A918GL00_9PSEU</name>
<reference evidence="1" key="1">
    <citation type="journal article" date="2014" name="Int. J. Syst. Evol. Microbiol.">
        <title>Complete genome sequence of Corynebacterium casei LMG S-19264T (=DSM 44701T), isolated from a smear-ripened cheese.</title>
        <authorList>
            <consortium name="US DOE Joint Genome Institute (JGI-PGF)"/>
            <person name="Walter F."/>
            <person name="Albersmeier A."/>
            <person name="Kalinowski J."/>
            <person name="Ruckert C."/>
        </authorList>
    </citation>
    <scope>NUCLEOTIDE SEQUENCE</scope>
    <source>
        <strain evidence="1">JCM 3276</strain>
    </source>
</reference>
<dbReference type="AlphaFoldDB" id="A0A918GL00"/>
<dbReference type="PANTHER" id="PTHR39639">
    <property type="entry name" value="CHROMOSOME 16, WHOLE GENOME SHOTGUN SEQUENCE"/>
    <property type="match status" value="1"/>
</dbReference>
<evidence type="ECO:0000313" key="1">
    <source>
        <dbReference type="EMBL" id="GGS44011.1"/>
    </source>
</evidence>
<accession>A0A918GL00</accession>
<reference evidence="1" key="2">
    <citation type="submission" date="2020-09" db="EMBL/GenBank/DDBJ databases">
        <authorList>
            <person name="Sun Q."/>
            <person name="Ohkuma M."/>
        </authorList>
    </citation>
    <scope>NUCLEOTIDE SEQUENCE</scope>
    <source>
        <strain evidence="1">JCM 3276</strain>
    </source>
</reference>